<name>A0A4C1WIP1_EUMVA</name>
<comment type="caution">
    <text evidence="1">The sequence shown here is derived from an EMBL/GenBank/DDBJ whole genome shotgun (WGS) entry which is preliminary data.</text>
</comment>
<proteinExistence type="predicted"/>
<protein>
    <submittedName>
        <fullName evidence="1">Uncharacterized protein</fullName>
    </submittedName>
</protein>
<keyword evidence="2" id="KW-1185">Reference proteome</keyword>
<dbReference type="AlphaFoldDB" id="A0A4C1WIP1"/>
<gene>
    <name evidence="1" type="ORF">EVAR_37050_1</name>
</gene>
<sequence>MAAFWCLNKFGAARRDDYTFRCRDIRSWADPSVKLRTKLTLTDESAVQGVRGARGRLPLRRLHLRGLQDSLTIDKNALSVWVDAHALTSPVTQRARRGRLNRHSDLRLPPALFAQCLRRDISSANLLGRCCCCINWKATLEILKPLKYTRFSLIYINP</sequence>
<reference evidence="1 2" key="1">
    <citation type="journal article" date="2019" name="Commun. Biol.">
        <title>The bagworm genome reveals a unique fibroin gene that provides high tensile strength.</title>
        <authorList>
            <person name="Kono N."/>
            <person name="Nakamura H."/>
            <person name="Ohtoshi R."/>
            <person name="Tomita M."/>
            <person name="Numata K."/>
            <person name="Arakawa K."/>
        </authorList>
    </citation>
    <scope>NUCLEOTIDE SEQUENCE [LARGE SCALE GENOMIC DNA]</scope>
</reference>
<dbReference type="Proteomes" id="UP000299102">
    <property type="component" value="Unassembled WGS sequence"/>
</dbReference>
<accession>A0A4C1WIP1</accession>
<evidence type="ECO:0000313" key="2">
    <source>
        <dbReference type="Proteomes" id="UP000299102"/>
    </source>
</evidence>
<organism evidence="1 2">
    <name type="scientific">Eumeta variegata</name>
    <name type="common">Bagworm moth</name>
    <name type="synonym">Eumeta japonica</name>
    <dbReference type="NCBI Taxonomy" id="151549"/>
    <lineage>
        <taxon>Eukaryota</taxon>
        <taxon>Metazoa</taxon>
        <taxon>Ecdysozoa</taxon>
        <taxon>Arthropoda</taxon>
        <taxon>Hexapoda</taxon>
        <taxon>Insecta</taxon>
        <taxon>Pterygota</taxon>
        <taxon>Neoptera</taxon>
        <taxon>Endopterygota</taxon>
        <taxon>Lepidoptera</taxon>
        <taxon>Glossata</taxon>
        <taxon>Ditrysia</taxon>
        <taxon>Tineoidea</taxon>
        <taxon>Psychidae</taxon>
        <taxon>Oiketicinae</taxon>
        <taxon>Eumeta</taxon>
    </lineage>
</organism>
<dbReference type="EMBL" id="BGZK01000555">
    <property type="protein sequence ID" value="GBP49965.1"/>
    <property type="molecule type" value="Genomic_DNA"/>
</dbReference>
<evidence type="ECO:0000313" key="1">
    <source>
        <dbReference type="EMBL" id="GBP49965.1"/>
    </source>
</evidence>